<reference evidence="3" key="2">
    <citation type="submission" date="2020-07" db="EMBL/GenBank/DDBJ databases">
        <authorList>
            <person name="Pettersson B.M.F."/>
            <person name="Behra P.R.K."/>
            <person name="Ramesh M."/>
            <person name="Das S."/>
            <person name="Dasgupta S."/>
            <person name="Kirsebom L.A."/>
        </authorList>
    </citation>
    <scope>NUCLEOTIDE SEQUENCE</scope>
    <source>
        <strain evidence="3">DSM 44203</strain>
    </source>
</reference>
<proteinExistence type="predicted"/>
<dbReference type="EMBL" id="JACKTI010000047">
    <property type="protein sequence ID" value="MCV7025499.1"/>
    <property type="molecule type" value="Genomic_DNA"/>
</dbReference>
<reference evidence="2 4" key="1">
    <citation type="journal article" date="2016" name="Genome Announc.">
        <title>Draft Genome Sequences of Five Rapidly Growing Mycobacterium Species, M. thermoresistibile, M. fortuitum subsp. acetamidolyticum, M. canariasense, M. brisbanense, and M. novocastrense.</title>
        <authorList>
            <person name="Katahira K."/>
            <person name="Ogura Y."/>
            <person name="Gotoh Y."/>
            <person name="Hayashi T."/>
        </authorList>
    </citation>
    <scope>NUCLEOTIDE SEQUENCE [LARGE SCALE GENOMIC DNA]</scope>
    <source>
        <strain evidence="2 4">JCM18114</strain>
    </source>
</reference>
<dbReference type="AlphaFoldDB" id="A0AAW5SMJ7"/>
<dbReference type="PANTHER" id="PTHR43539">
    <property type="entry name" value="FLAVIN-BINDING MONOOXYGENASE-LIKE PROTEIN (AFU_ORTHOLOGUE AFUA_4G09220)"/>
    <property type="match status" value="1"/>
</dbReference>
<dbReference type="Pfam" id="PF13738">
    <property type="entry name" value="Pyr_redox_3"/>
    <property type="match status" value="1"/>
</dbReference>
<evidence type="ECO:0000313" key="2">
    <source>
        <dbReference type="EMBL" id="GAT08943.1"/>
    </source>
</evidence>
<organism evidence="3 5">
    <name type="scientific">Mycolicibacterium novocastrense</name>
    <name type="common">Mycobacterium novocastrense</name>
    <dbReference type="NCBI Taxonomy" id="59813"/>
    <lineage>
        <taxon>Bacteria</taxon>
        <taxon>Bacillati</taxon>
        <taxon>Actinomycetota</taxon>
        <taxon>Actinomycetes</taxon>
        <taxon>Mycobacteriales</taxon>
        <taxon>Mycobacteriaceae</taxon>
        <taxon>Mycolicibacterium</taxon>
    </lineage>
</organism>
<name>A0AAW5SMJ7_MYCNV</name>
<dbReference type="PANTHER" id="PTHR43539:SF78">
    <property type="entry name" value="FLAVIN-CONTAINING MONOOXYGENASE"/>
    <property type="match status" value="1"/>
</dbReference>
<dbReference type="GO" id="GO:0050660">
    <property type="term" value="F:flavin adenine dinucleotide binding"/>
    <property type="evidence" value="ECO:0007669"/>
    <property type="project" value="TreeGrafter"/>
</dbReference>
<sequence>MSKQLPVAVLGAGPVGLAAAAHLAERGLPFVVFEAGEVVGASVRRWGHVRLFSPWRYDMDRAAQRLLKGHGWNSPDPAAYPTGAEIVEQYLSPLAGLDAIAPHLRLGHRVVGVTRQGVDKLRDDDRGARPFIITTSGPHGDTRTPVRAVIDATGTWRSPNPIGAEGIPAIGEDQAARRISYGIPDVLGTERDRYAGRRVAVVGSGHSAKHVIRELALLAESAPGTTITWVVRRGEKTRVFGNDVDARLPERGKLGADAHQLVSSGQVRLLTGFRIERTDVDESGIVLVSPEGRETGPFDEIVAATGFRPDFDFLREVRLDLDPWVESTRALARLIDPNVHSCGSVPPHGAAELAHPEQGFYAVGAKSYGRAPNLLLATGYEQVRSVVAALAGDDDAANRVELVLPTSGSTCGLKAQPEPAVPQPEAETSACCG</sequence>
<dbReference type="Proteomes" id="UP000069773">
    <property type="component" value="Unassembled WGS sequence"/>
</dbReference>
<keyword evidence="4" id="KW-1185">Reference proteome</keyword>
<evidence type="ECO:0000313" key="5">
    <source>
        <dbReference type="Proteomes" id="UP001207528"/>
    </source>
</evidence>
<dbReference type="InterPro" id="IPR050982">
    <property type="entry name" value="Auxin_biosynth/cation_transpt"/>
</dbReference>
<evidence type="ECO:0000313" key="3">
    <source>
        <dbReference type="EMBL" id="MCV7025499.1"/>
    </source>
</evidence>
<accession>A0AAW5SMJ7</accession>
<keyword evidence="1" id="KW-0560">Oxidoreductase</keyword>
<dbReference type="RefSeq" id="WP_067388907.1">
    <property type="nucleotide sequence ID" value="NZ_BCTA01000027.1"/>
</dbReference>
<comment type="caution">
    <text evidence="3">The sequence shown here is derived from an EMBL/GenBank/DDBJ whole genome shotgun (WGS) entry which is preliminary data.</text>
</comment>
<dbReference type="PRINTS" id="PR00411">
    <property type="entry name" value="PNDRDTASEI"/>
</dbReference>
<dbReference type="PRINTS" id="PR00368">
    <property type="entry name" value="FADPNR"/>
</dbReference>
<dbReference type="Gene3D" id="3.50.50.60">
    <property type="entry name" value="FAD/NAD(P)-binding domain"/>
    <property type="match status" value="1"/>
</dbReference>
<evidence type="ECO:0000256" key="1">
    <source>
        <dbReference type="ARBA" id="ARBA00023002"/>
    </source>
</evidence>
<gene>
    <name evidence="3" type="ORF">H7I77_19440</name>
    <name evidence="2" type="ORF">RMCN_2076</name>
</gene>
<evidence type="ECO:0000313" key="4">
    <source>
        <dbReference type="Proteomes" id="UP000069773"/>
    </source>
</evidence>
<dbReference type="GO" id="GO:0004497">
    <property type="term" value="F:monooxygenase activity"/>
    <property type="evidence" value="ECO:0007669"/>
    <property type="project" value="TreeGrafter"/>
</dbReference>
<dbReference type="InterPro" id="IPR036188">
    <property type="entry name" value="FAD/NAD-bd_sf"/>
</dbReference>
<reference evidence="3" key="3">
    <citation type="journal article" date="2022" name="BMC Genomics">
        <title>Comparative genome analysis of mycobacteria focusing on tRNA and non-coding RNA.</title>
        <authorList>
            <person name="Behra P.R.K."/>
            <person name="Pettersson B.M.F."/>
            <person name="Ramesh M."/>
            <person name="Das S."/>
            <person name="Dasgupta S."/>
            <person name="Kirsebom L.A."/>
        </authorList>
    </citation>
    <scope>NUCLEOTIDE SEQUENCE</scope>
    <source>
        <strain evidence="3">DSM 44203</strain>
    </source>
</reference>
<dbReference type="Proteomes" id="UP001207528">
    <property type="component" value="Unassembled WGS sequence"/>
</dbReference>
<protein>
    <submittedName>
        <fullName evidence="3">FAD-dependent oxidoreductase</fullName>
    </submittedName>
    <submittedName>
        <fullName evidence="2">Secreted protein</fullName>
    </submittedName>
</protein>
<dbReference type="SUPFAM" id="SSF51905">
    <property type="entry name" value="FAD/NAD(P)-binding domain"/>
    <property type="match status" value="1"/>
</dbReference>
<dbReference type="EMBL" id="BCTA01000027">
    <property type="protein sequence ID" value="GAT08943.1"/>
    <property type="molecule type" value="Genomic_DNA"/>
</dbReference>